<dbReference type="PANTHER" id="PTHR48073">
    <property type="entry name" value="O-SUCCINYLBENZOATE SYNTHASE-RELATED"/>
    <property type="match status" value="1"/>
</dbReference>
<reference evidence="8 9" key="1">
    <citation type="submission" date="2020-05" db="EMBL/GenBank/DDBJ databases">
        <title>Strain PA2F3 complete genome.</title>
        <authorList>
            <person name="Kim Y.-S."/>
            <person name="Kim S.-J."/>
            <person name="Jung H.-k."/>
            <person name="Kim S.-E."/>
            <person name="Kim K.-H."/>
        </authorList>
    </citation>
    <scope>NUCLEOTIDE SEQUENCE [LARGE SCALE GENOMIC DNA]</scope>
    <source>
        <strain evidence="8 9">PA2F3</strain>
    </source>
</reference>
<evidence type="ECO:0000259" key="7">
    <source>
        <dbReference type="SMART" id="SM00922"/>
    </source>
</evidence>
<dbReference type="UniPathway" id="UPA00079"/>
<name>A0A7D4UKE8_9MICO</name>
<dbReference type="SFLD" id="SFLDG00180">
    <property type="entry name" value="muconate_cycloisomerase"/>
    <property type="match status" value="1"/>
</dbReference>
<dbReference type="GO" id="GO:0009234">
    <property type="term" value="P:menaquinone biosynthetic process"/>
    <property type="evidence" value="ECO:0007669"/>
    <property type="project" value="UniProtKB-UniRule"/>
</dbReference>
<dbReference type="SMART" id="SM00922">
    <property type="entry name" value="MR_MLE"/>
    <property type="match status" value="1"/>
</dbReference>
<dbReference type="Gene3D" id="3.30.390.10">
    <property type="entry name" value="Enolase-like, N-terminal domain"/>
    <property type="match status" value="1"/>
</dbReference>
<dbReference type="Pfam" id="PF13378">
    <property type="entry name" value="MR_MLE_C"/>
    <property type="match status" value="1"/>
</dbReference>
<dbReference type="InterPro" id="IPR010197">
    <property type="entry name" value="OSBS/NAAAR"/>
</dbReference>
<dbReference type="GO" id="GO:0046872">
    <property type="term" value="F:metal ion binding"/>
    <property type="evidence" value="ECO:0007669"/>
    <property type="project" value="UniProtKB-KW"/>
</dbReference>
<sequence>MRAPTAPITLDGFELRVLHLPLVSPFTTSFGTETVREVIVVRALTADGDGWGEIVTQDAPLYSSEYTYGAWDVALRWLIPALLDERTLPAERVAPALEPFKGHRMVKAGLELAVLDAALRAQGRAFAEYLGAERDRVPSGVSVGIQRDPQALVEAVRGYLDEGYVRIKIKIKPGRDVHDTAAVRDAFGGIPLQVDANSAYTLADLDTLAELDRFDLLLIEQPLQEDDIVDHAALARHVKTPICLDESVVSAKAALDALALGSASVINIKAGRVGGYLEALRIHDLCRDAGIPVWCGGMLETGIGRAANAALAALPGFTLPGDISASNRFYTRDIVTEPAVLEDGHVRVPTGHGLGVELDDAALEEFTVAREVLRR</sequence>
<dbReference type="SFLD" id="SFLDS00001">
    <property type="entry name" value="Enolase"/>
    <property type="match status" value="1"/>
</dbReference>
<dbReference type="PANTHER" id="PTHR48073:SF5">
    <property type="entry name" value="O-SUCCINYLBENZOATE SYNTHASE"/>
    <property type="match status" value="1"/>
</dbReference>
<comment type="cofactor">
    <cofactor evidence="1">
        <name>a divalent metal cation</name>
        <dbReference type="ChEBI" id="CHEBI:60240"/>
    </cofactor>
</comment>
<evidence type="ECO:0000256" key="3">
    <source>
        <dbReference type="ARBA" id="ARBA00022842"/>
    </source>
</evidence>
<evidence type="ECO:0000256" key="1">
    <source>
        <dbReference type="ARBA" id="ARBA00001968"/>
    </source>
</evidence>
<dbReference type="InterPro" id="IPR013342">
    <property type="entry name" value="Mandelate_racemase_C"/>
</dbReference>
<evidence type="ECO:0000313" key="9">
    <source>
        <dbReference type="Proteomes" id="UP000502498"/>
    </source>
</evidence>
<dbReference type="GO" id="GO:0043748">
    <property type="term" value="F:O-succinylbenzoate synthase activity"/>
    <property type="evidence" value="ECO:0007669"/>
    <property type="project" value="UniProtKB-EC"/>
</dbReference>
<gene>
    <name evidence="8" type="primary">menC</name>
    <name evidence="8" type="ORF">HQM25_16315</name>
</gene>
<keyword evidence="4 8" id="KW-0456">Lyase</keyword>
<dbReference type="InterPro" id="IPR036849">
    <property type="entry name" value="Enolase-like_C_sf"/>
</dbReference>
<accession>A0A7D4UKE8</accession>
<dbReference type="SFLD" id="SFLDF00009">
    <property type="entry name" value="o-succinylbenzoate_synthase"/>
    <property type="match status" value="1"/>
</dbReference>
<protein>
    <recommendedName>
        <fullName evidence="5 6">o-succinylbenzoate synthase</fullName>
        <ecNumber evidence="5 6">4.2.1.113</ecNumber>
    </recommendedName>
</protein>
<dbReference type="Proteomes" id="UP000502498">
    <property type="component" value="Chromosome"/>
</dbReference>
<dbReference type="AlphaFoldDB" id="A0A7D4UKE8"/>
<evidence type="ECO:0000256" key="2">
    <source>
        <dbReference type="ARBA" id="ARBA00022723"/>
    </source>
</evidence>
<evidence type="ECO:0000256" key="5">
    <source>
        <dbReference type="ARBA" id="ARBA00029491"/>
    </source>
</evidence>
<dbReference type="SUPFAM" id="SSF54826">
    <property type="entry name" value="Enolase N-terminal domain-like"/>
    <property type="match status" value="1"/>
</dbReference>
<dbReference type="CDD" id="cd03317">
    <property type="entry name" value="NAAAR"/>
    <property type="match status" value="1"/>
</dbReference>
<dbReference type="EMBL" id="CP054038">
    <property type="protein sequence ID" value="QKJ20767.1"/>
    <property type="molecule type" value="Genomic_DNA"/>
</dbReference>
<dbReference type="InterPro" id="IPR029017">
    <property type="entry name" value="Enolase-like_N"/>
</dbReference>
<keyword evidence="2" id="KW-0479">Metal-binding</keyword>
<dbReference type="EC" id="4.2.1.113" evidence="5 6"/>
<dbReference type="RefSeq" id="WP_172991192.1">
    <property type="nucleotide sequence ID" value="NZ_CP054038.1"/>
</dbReference>
<keyword evidence="3" id="KW-0460">Magnesium</keyword>
<evidence type="ECO:0000256" key="4">
    <source>
        <dbReference type="ARBA" id="ARBA00023239"/>
    </source>
</evidence>
<organism evidence="8 9">
    <name type="scientific">Microbacterium hominis</name>
    <dbReference type="NCBI Taxonomy" id="162426"/>
    <lineage>
        <taxon>Bacteria</taxon>
        <taxon>Bacillati</taxon>
        <taxon>Actinomycetota</taxon>
        <taxon>Actinomycetes</taxon>
        <taxon>Micrococcales</taxon>
        <taxon>Microbacteriaceae</taxon>
        <taxon>Microbacterium</taxon>
    </lineage>
</organism>
<proteinExistence type="predicted"/>
<evidence type="ECO:0000313" key="8">
    <source>
        <dbReference type="EMBL" id="QKJ20767.1"/>
    </source>
</evidence>
<dbReference type="UniPathway" id="UPA01057">
    <property type="reaction ID" value="UER00165"/>
</dbReference>
<dbReference type="InterPro" id="IPR029065">
    <property type="entry name" value="Enolase_C-like"/>
</dbReference>
<feature type="domain" description="Mandelate racemase/muconate lactonizing enzyme C-terminal" evidence="7">
    <location>
        <begin position="149"/>
        <end position="241"/>
    </location>
</feature>
<dbReference type="Gene3D" id="3.20.20.120">
    <property type="entry name" value="Enolase-like C-terminal domain"/>
    <property type="match status" value="1"/>
</dbReference>
<dbReference type="SUPFAM" id="SSF51604">
    <property type="entry name" value="Enolase C-terminal domain-like"/>
    <property type="match status" value="1"/>
</dbReference>
<dbReference type="NCBIfam" id="TIGR01928">
    <property type="entry name" value="menC_lowGC_arch"/>
    <property type="match status" value="1"/>
</dbReference>
<evidence type="ECO:0000256" key="6">
    <source>
        <dbReference type="NCBIfam" id="TIGR01928"/>
    </source>
</evidence>